<proteinExistence type="predicted"/>
<feature type="compositionally biased region" description="Polar residues" evidence="1">
    <location>
        <begin position="49"/>
        <end position="58"/>
    </location>
</feature>
<accession>A0A7J6XWS6</accession>
<feature type="compositionally biased region" description="Low complexity" evidence="1">
    <location>
        <begin position="138"/>
        <end position="185"/>
    </location>
</feature>
<evidence type="ECO:0000256" key="1">
    <source>
        <dbReference type="SAM" id="MobiDB-lite"/>
    </source>
</evidence>
<dbReference type="Pfam" id="PF01456">
    <property type="entry name" value="Mucin"/>
    <property type="match status" value="1"/>
</dbReference>
<dbReference type="AlphaFoldDB" id="A0A7J6XWS6"/>
<comment type="caution">
    <text evidence="3">The sequence shown here is derived from an EMBL/GenBank/DDBJ whole genome shotgun (WGS) entry which is preliminary data.</text>
</comment>
<protein>
    <recommendedName>
        <fullName evidence="5">Mucin TcMUCII</fullName>
    </recommendedName>
</protein>
<dbReference type="VEuPathDB" id="TriTrypDB:ECC02_008380"/>
<organism evidence="3 4">
    <name type="scientific">Trypanosoma cruzi</name>
    <dbReference type="NCBI Taxonomy" id="5693"/>
    <lineage>
        <taxon>Eukaryota</taxon>
        <taxon>Discoba</taxon>
        <taxon>Euglenozoa</taxon>
        <taxon>Kinetoplastea</taxon>
        <taxon>Metakinetoplastina</taxon>
        <taxon>Trypanosomatida</taxon>
        <taxon>Trypanosomatidae</taxon>
        <taxon>Trypanosoma</taxon>
        <taxon>Schizotrypanum</taxon>
    </lineage>
</organism>
<sequence>MMTNCRLLCALLVLALCCCPSVCVTVTADAGQDDTSRLPKLSQEPGLTADSSHSNAHTNPVPRIADALSPPVKAVKEGKSGVSSSTENGESATEQTESESVDTKSRGSTENSSKSVVKKTEQIPGLLRPNEEANLPITNTKTTTTTTTNAPTTTTTTTTKTAAPEAPTSTSSNAEAPTTTTTRTPSRLREIDGSLSSSACVCAPLLLAVSALACTAVG</sequence>
<keyword evidence="2" id="KW-0732">Signal</keyword>
<reference evidence="3 4" key="1">
    <citation type="journal article" date="2019" name="Genome Biol. Evol.">
        <title>Nanopore Sequencing Significantly Improves Genome Assembly of the Protozoan Parasite Trypanosoma cruzi.</title>
        <authorList>
            <person name="Diaz-Viraque F."/>
            <person name="Pita S."/>
            <person name="Greif G."/>
            <person name="de Souza R.C.M."/>
            <person name="Iraola G."/>
            <person name="Robello C."/>
        </authorList>
    </citation>
    <scope>NUCLEOTIDE SEQUENCE [LARGE SCALE GENOMIC DNA]</scope>
    <source>
        <strain evidence="3 4">Berenice</strain>
    </source>
</reference>
<dbReference type="InterPro" id="IPR000458">
    <property type="entry name" value="Tryp_mucin"/>
</dbReference>
<name>A0A7J6XWS6_TRYCR</name>
<gene>
    <name evidence="3" type="ORF">ECC02_008380</name>
</gene>
<dbReference type="EMBL" id="JABDHM010000089">
    <property type="protein sequence ID" value="KAF5218675.1"/>
    <property type="molecule type" value="Genomic_DNA"/>
</dbReference>
<feature type="region of interest" description="Disordered" evidence="1">
    <location>
        <begin position="33"/>
        <end position="186"/>
    </location>
</feature>
<dbReference type="VEuPathDB" id="TriTrypDB:BCY84_08890"/>
<evidence type="ECO:0008006" key="5">
    <source>
        <dbReference type="Google" id="ProtNLM"/>
    </source>
</evidence>
<dbReference type="Proteomes" id="UP000583944">
    <property type="component" value="Unassembled WGS sequence"/>
</dbReference>
<feature type="compositionally biased region" description="Polar residues" evidence="1">
    <location>
        <begin position="81"/>
        <end position="95"/>
    </location>
</feature>
<evidence type="ECO:0000313" key="3">
    <source>
        <dbReference type="EMBL" id="KAF5218675.1"/>
    </source>
</evidence>
<evidence type="ECO:0000256" key="2">
    <source>
        <dbReference type="SAM" id="SignalP"/>
    </source>
</evidence>
<feature type="signal peptide" evidence="2">
    <location>
        <begin position="1"/>
        <end position="23"/>
    </location>
</feature>
<evidence type="ECO:0000313" key="4">
    <source>
        <dbReference type="Proteomes" id="UP000583944"/>
    </source>
</evidence>
<feature type="chain" id="PRO_5029502865" description="Mucin TcMUCII" evidence="2">
    <location>
        <begin position="24"/>
        <end position="218"/>
    </location>
</feature>